<dbReference type="eggNOG" id="KOG1192">
    <property type="taxonomic scope" value="Eukaryota"/>
</dbReference>
<dbReference type="Pfam" id="PF13041">
    <property type="entry name" value="PPR_2"/>
    <property type="match status" value="2"/>
</dbReference>
<dbReference type="Pfam" id="PF00201">
    <property type="entry name" value="UDPGT"/>
    <property type="match status" value="2"/>
</dbReference>
<gene>
    <name evidence="6" type="ORF">VIT_00s0391g00010</name>
</gene>
<dbReference type="ExpressionAtlas" id="F6HJK8">
    <property type="expression patterns" value="baseline and differential"/>
</dbReference>
<reference evidence="7" key="1">
    <citation type="journal article" date="2007" name="Nature">
        <title>The grapevine genome sequence suggests ancestral hexaploidization in major angiosperm phyla.</title>
        <authorList>
            <consortium name="The French-Italian Public Consortium for Grapevine Genome Characterization."/>
            <person name="Jaillon O."/>
            <person name="Aury J.-M."/>
            <person name="Noel B."/>
            <person name="Policriti A."/>
            <person name="Clepet C."/>
            <person name="Casagrande A."/>
            <person name="Choisne N."/>
            <person name="Aubourg S."/>
            <person name="Vitulo N."/>
            <person name="Jubin C."/>
            <person name="Vezzi A."/>
            <person name="Legeai F."/>
            <person name="Hugueney P."/>
            <person name="Dasilva C."/>
            <person name="Horner D."/>
            <person name="Mica E."/>
            <person name="Jublot D."/>
            <person name="Poulain J."/>
            <person name="Bruyere C."/>
            <person name="Billault A."/>
            <person name="Segurens B."/>
            <person name="Gouyvenoux M."/>
            <person name="Ugarte E."/>
            <person name="Cattonaro F."/>
            <person name="Anthouard V."/>
            <person name="Vico V."/>
            <person name="Del Fabbro C."/>
            <person name="Alaux M."/>
            <person name="Di Gaspero G."/>
            <person name="Dumas V."/>
            <person name="Felice N."/>
            <person name="Paillard S."/>
            <person name="Juman I."/>
            <person name="Moroldo M."/>
            <person name="Scalabrin S."/>
            <person name="Canaguier A."/>
            <person name="Le Clainche I."/>
            <person name="Malacrida G."/>
            <person name="Durand E."/>
            <person name="Pesole G."/>
            <person name="Laucou V."/>
            <person name="Chatelet P."/>
            <person name="Merdinoglu D."/>
            <person name="Delledonne M."/>
            <person name="Pezzotti M."/>
            <person name="Lecharny A."/>
            <person name="Scarpelli C."/>
            <person name="Artiguenave F."/>
            <person name="Pe M.E."/>
            <person name="Valle G."/>
            <person name="Morgante M."/>
            <person name="Caboche M."/>
            <person name="Adam-Blondon A.-F."/>
            <person name="Weissenbach J."/>
            <person name="Quetier F."/>
            <person name="Wincker P."/>
        </authorList>
    </citation>
    <scope>NUCLEOTIDE SEQUENCE [LARGE SCALE GENOMIC DNA]</scope>
    <source>
        <strain evidence="7">cv. Pinot noir / PN40024</strain>
    </source>
</reference>
<evidence type="ECO:0000256" key="5">
    <source>
        <dbReference type="PROSITE-ProRule" id="PRU00708"/>
    </source>
</evidence>
<keyword evidence="7" id="KW-1185">Reference proteome</keyword>
<dbReference type="GO" id="GO:0005737">
    <property type="term" value="C:cytoplasm"/>
    <property type="evidence" value="ECO:0000318"/>
    <property type="project" value="GO_Central"/>
</dbReference>
<comment type="similarity">
    <text evidence="1">Belongs to the UDP-glycosyltransferase family.</text>
</comment>
<evidence type="ECO:0000256" key="4">
    <source>
        <dbReference type="ARBA" id="ARBA00061659"/>
    </source>
</evidence>
<name>F6HJK8_VITVI</name>
<dbReference type="NCBIfam" id="TIGR00756">
    <property type="entry name" value="PPR"/>
    <property type="match status" value="3"/>
</dbReference>
<dbReference type="PROSITE" id="PS00375">
    <property type="entry name" value="UDPGT"/>
    <property type="match status" value="2"/>
</dbReference>
<evidence type="ECO:0000256" key="3">
    <source>
        <dbReference type="ARBA" id="ARBA00022737"/>
    </source>
</evidence>
<dbReference type="PROSITE" id="PS51375">
    <property type="entry name" value="PPR"/>
    <property type="match status" value="3"/>
</dbReference>
<keyword evidence="3" id="KW-0677">Repeat</keyword>
<dbReference type="FunFam" id="1.25.40.10:FF:000212">
    <property type="entry name" value="Pentatricopeptide repeat-containing protein At2g03380, mitochondrial"/>
    <property type="match status" value="1"/>
</dbReference>
<dbReference type="InParanoid" id="F6HJK8"/>
<dbReference type="eggNOG" id="KOG4197">
    <property type="taxonomic scope" value="Eukaryota"/>
</dbReference>
<dbReference type="FunFam" id="3.40.50.2000:FF:000027">
    <property type="entry name" value="Glycosyltransferase"/>
    <property type="match status" value="2"/>
</dbReference>
<dbReference type="Pfam" id="PF20431">
    <property type="entry name" value="E_motif"/>
    <property type="match status" value="1"/>
</dbReference>
<feature type="repeat" description="PPR" evidence="5">
    <location>
        <begin position="618"/>
        <end position="652"/>
    </location>
</feature>
<dbReference type="HOGENOM" id="CLU_001724_8_2_1"/>
<dbReference type="InterPro" id="IPR002213">
    <property type="entry name" value="UDP_glucos_trans"/>
</dbReference>
<dbReference type="FunFam" id="1.25.40.10:FF:000348">
    <property type="entry name" value="Pentatricopeptide repeat-containing protein chloroplastic"/>
    <property type="match status" value="1"/>
</dbReference>
<keyword evidence="2" id="KW-0808">Transferase</keyword>
<dbReference type="Pfam" id="PF01535">
    <property type="entry name" value="PPR"/>
    <property type="match status" value="3"/>
</dbReference>
<feature type="repeat" description="PPR" evidence="5">
    <location>
        <begin position="520"/>
        <end position="554"/>
    </location>
</feature>
<evidence type="ECO:0000313" key="7">
    <source>
        <dbReference type="Proteomes" id="UP000009183"/>
    </source>
</evidence>
<proteinExistence type="inferred from homology"/>
<feature type="repeat" description="PPR" evidence="5">
    <location>
        <begin position="751"/>
        <end position="785"/>
    </location>
</feature>
<evidence type="ECO:0000256" key="2">
    <source>
        <dbReference type="ARBA" id="ARBA00022679"/>
    </source>
</evidence>
<dbReference type="GO" id="GO:0080044">
    <property type="term" value="F:quercetin 7-O-glucosyltransferase activity"/>
    <property type="evidence" value="ECO:0000318"/>
    <property type="project" value="GO_Central"/>
</dbReference>
<dbReference type="STRING" id="29760.F6HJK8"/>
<sequence length="1397" mass="156468">MATATVEKPHAVCIPYPTQGHISPMLNLAKLLHHRGFHITFVHSHFNYARLLKSRGPSSLRGLPDFRFESIPDGLPPPDNPDATQDIIALSISTANNCFIPFRNLLAKLNGGAPEIPPVTCVIYDGLMSFALEAAQQVGVPGVAFWTVSACSFICLLHFPHLLERGFTPFKDVSCKTKGNLDTIIDWIPGIPKIRLRDIPSSTRTTDPNDAFLEFIKGEISRAYKASASILNTFDALERDVLDSLSSMLNRLYTMGPMHLLLNQIQYEDTKLIGSNLWKEEPGCFQWLDSKKPGSVVYVNFGSITVLSPKQLIEFAWGLANSMQTFLWIIRPDLVMGETAFLPPEFLTEIKDRGMLAGWCAQEQVLIHSSVGGFLTHSGWNSTLESVCGGVPMICWPFFSDQHTNCYYSCEHWGFGTEIAYDVKREEVERVVRELMEGEKGKGMKKKVMKWKRKAEEATSPCGERCSSMHELKQIYAHVITLGLARFTYITSRVLSFCAVSETGDLSYAETVFNKIAAPTIFDFNSMITGFLNRSEFEKGLSVYAQMRTLGVEPNARTLTVMIKAFLRLSSINQVHCQIMKFGHGSDLYAISLLITRYSTCGAMELARQVFNESSNRNIVCWTGLISGYCSNGFVDEARCVFDAMPERNDVSYSAMASGYVRNDCFNEAIELFRELNSCAAVKPNVSLLVSVLDACAAVGAFEEGKWIHSYIDENGLDYDLKMGTALIDFYAKCGCIKTAEEIFDKMPLKDVTAWSSMILGLAINGNNEMGLELFHEMETRGPRPNAITFIGVFTACNHKTLVNEALRLLGRMSKVYGIFPLIEHYGCMVDLLARTGQVKEAEILINTMPMEPDGAIWGSLLNGCLMHGHMKLGERVGKLLIQLEPQHSGRYVLLANMYATMGSWEGVMRLRKMMKERGMGEDAARKPHAVCVPYPSQGHVTPLMQLAKLVHSRGFHITFVNTEFNHRRLIRSAGPDSVRGLVDFRFEAIPDGLPPSDLDATQDVPALCDSTRKNCLAPFRDLLARLNSSSDVPPVSCIISDGVMSFAIEAAEELGIPEVQFWTASACSFMGYLHYREFIRRGIFPFKDESFRSDGTLDTPIDWIPGMPNIRLRDIPSHIQTTDPNSIMFDFMGEEAQNCLNSPAIIFNTFDAFEDEVLQAIAQKFPRIYTAGPLPLLERHMLDGQVKSLRSSLWKEDSTCLEWLDQREPNSVVYVNYGSVTVMTDRHLKEFAWGLANSKYSFLWIIRPDIVMGDSAVLPEEFLKETKDRGLLVSWCPQEQVLSHPSVGVFLTHCGWNSMLEAICGGVPVICWPFFADQQTNCRYACTTWGIGVEVDHDVKRDEIEELVKEMMGGDKGKQMRKKAQEWKMKAEEATDVGGSSYTNFDKFIKEALHTP</sequence>
<accession>F6HJK8</accession>
<protein>
    <recommendedName>
        <fullName evidence="8">UDP-glycosyltransferases domain-containing protein</fullName>
    </recommendedName>
</protein>
<dbReference type="Gene3D" id="3.40.50.2000">
    <property type="entry name" value="Glycogen Phosphorylase B"/>
    <property type="match status" value="4"/>
</dbReference>
<dbReference type="SMR" id="F6HJK8"/>
<dbReference type="PANTHER" id="PTHR11926:SF1365">
    <property type="entry name" value="GLYCOSYLTRANSFERASE"/>
    <property type="match status" value="1"/>
</dbReference>
<comment type="similarity">
    <text evidence="4">Belongs to the PPR family. PCMP-E subfamily.</text>
</comment>
<dbReference type="Gene3D" id="1.25.40.10">
    <property type="entry name" value="Tetratricopeptide repeat domain"/>
    <property type="match status" value="3"/>
</dbReference>
<dbReference type="PANTHER" id="PTHR11926">
    <property type="entry name" value="GLUCOSYL/GLUCURONOSYL TRANSFERASES"/>
    <property type="match status" value="1"/>
</dbReference>
<dbReference type="PaxDb" id="29760-VIT_00s0391g00010.t01"/>
<dbReference type="FunFam" id="3.40.50.2000:FF:000527">
    <property type="entry name" value="Uncharacterized protein"/>
    <property type="match status" value="2"/>
</dbReference>
<dbReference type="InterPro" id="IPR035595">
    <property type="entry name" value="UDP_glycos_trans_CS"/>
</dbReference>
<dbReference type="GO" id="GO:0080043">
    <property type="term" value="F:quercetin 3-O-glucosyltransferase activity"/>
    <property type="evidence" value="ECO:0000318"/>
    <property type="project" value="GO_Central"/>
</dbReference>
<dbReference type="InterPro" id="IPR046848">
    <property type="entry name" value="E_motif"/>
</dbReference>
<evidence type="ECO:0000256" key="1">
    <source>
        <dbReference type="ARBA" id="ARBA00009995"/>
    </source>
</evidence>
<organism evidence="6 7">
    <name type="scientific">Vitis vinifera</name>
    <name type="common">Grape</name>
    <dbReference type="NCBI Taxonomy" id="29760"/>
    <lineage>
        <taxon>Eukaryota</taxon>
        <taxon>Viridiplantae</taxon>
        <taxon>Streptophyta</taxon>
        <taxon>Embryophyta</taxon>
        <taxon>Tracheophyta</taxon>
        <taxon>Spermatophyta</taxon>
        <taxon>Magnoliopsida</taxon>
        <taxon>eudicotyledons</taxon>
        <taxon>Gunneridae</taxon>
        <taxon>Pentapetalae</taxon>
        <taxon>rosids</taxon>
        <taxon>Vitales</taxon>
        <taxon>Vitaceae</taxon>
        <taxon>Viteae</taxon>
        <taxon>Vitis</taxon>
    </lineage>
</organism>
<evidence type="ECO:0000313" key="6">
    <source>
        <dbReference type="EMBL" id="CCB52540.1"/>
    </source>
</evidence>
<dbReference type="EMBL" id="FN595782">
    <property type="protein sequence ID" value="CCB52540.1"/>
    <property type="molecule type" value="Genomic_DNA"/>
</dbReference>
<dbReference type="Proteomes" id="UP000009183">
    <property type="component" value="Unassembled WGS sequence, unordered"/>
</dbReference>
<dbReference type="SUPFAM" id="SSF53756">
    <property type="entry name" value="UDP-Glycosyltransferase/glycogen phosphorylase"/>
    <property type="match status" value="2"/>
</dbReference>
<dbReference type="InterPro" id="IPR002885">
    <property type="entry name" value="PPR_rpt"/>
</dbReference>
<dbReference type="InterPro" id="IPR011990">
    <property type="entry name" value="TPR-like_helical_dom_sf"/>
</dbReference>
<dbReference type="CDD" id="cd03784">
    <property type="entry name" value="GT1_Gtf-like"/>
    <property type="match status" value="2"/>
</dbReference>
<evidence type="ECO:0008006" key="8">
    <source>
        <dbReference type="Google" id="ProtNLM"/>
    </source>
</evidence>
<dbReference type="FunFam" id="1.25.40.10:FF:003720">
    <property type="entry name" value="Uncharacterized protein"/>
    <property type="match status" value="1"/>
</dbReference>